<dbReference type="InterPro" id="IPR022293">
    <property type="entry name" value="Integrating-conj_element"/>
</dbReference>
<dbReference type="EMBL" id="CBTB010000298">
    <property type="protein sequence ID" value="CDH35219.1"/>
    <property type="molecule type" value="Genomic_DNA"/>
</dbReference>
<accession>A0A077QNW7</accession>
<sequence length="250" mass="28504">MSPFATGVSAPATSARKAAMKLHRMGLMTWIVLISPTWAATPSPLTWQQTPSAESQKQSLKTQAEQWGLNTDEYQRYQQLLNGPRGIQSPGLDPLTTLGIEAKSDIERRRYAEQWVKAELVRTEKELRFQREVDAAWQRLFPDMLPVNMEKSGEAKGRLALFVKINDCPPCDARLAEVLALMQPVDIYLVDSKGNDDTLRQWAKRHRIPVERVHNRQVTLNHDAGYWFRFGQGVMPVLLRQGEQGWHITS</sequence>
<name>A0A077QNW7_XENBV</name>
<evidence type="ECO:0000313" key="1">
    <source>
        <dbReference type="EMBL" id="CDH35219.1"/>
    </source>
</evidence>
<dbReference type="HOGENOM" id="CLU_091013_0_0_6"/>
<reference evidence="1" key="1">
    <citation type="submission" date="2013-07" db="EMBL/GenBank/DDBJ databases">
        <title>Sub-species coevolution in mutualistic symbiosis.</title>
        <authorList>
            <person name="Murfin K."/>
            <person name="Klassen J."/>
            <person name="Lee M."/>
            <person name="Forst S."/>
            <person name="Stock P."/>
            <person name="Goodrich-Blair H."/>
        </authorList>
    </citation>
    <scope>NUCLEOTIDE SEQUENCE [LARGE SCALE GENOMIC DNA]</scope>
    <source>
        <strain evidence="1">Intermedium</strain>
    </source>
</reference>
<comment type="caution">
    <text evidence="1">The sequence shown here is derived from an EMBL/GenBank/DDBJ whole genome shotgun (WGS) entry which is preliminary data.</text>
</comment>
<dbReference type="Proteomes" id="UP000028480">
    <property type="component" value="Unassembled WGS sequence"/>
</dbReference>
<gene>
    <name evidence="1" type="ORF">XBI1_870021</name>
</gene>
<proteinExistence type="predicted"/>
<organism evidence="1">
    <name type="scientific">Xenorhabdus bovienii str. Intermedium</name>
    <dbReference type="NCBI Taxonomy" id="1379677"/>
    <lineage>
        <taxon>Bacteria</taxon>
        <taxon>Pseudomonadati</taxon>
        <taxon>Pseudomonadota</taxon>
        <taxon>Gammaproteobacteria</taxon>
        <taxon>Enterobacterales</taxon>
        <taxon>Morganellaceae</taxon>
        <taxon>Xenorhabdus</taxon>
    </lineage>
</organism>
<dbReference type="AlphaFoldDB" id="A0A077QNW7"/>
<dbReference type="NCBIfam" id="TIGR03759">
    <property type="entry name" value="conj_TIGR03759"/>
    <property type="match status" value="1"/>
</dbReference>
<protein>
    <submittedName>
        <fullName evidence="1">Putative exported protein</fullName>
    </submittedName>
</protein>